<dbReference type="EMBL" id="JAKELL010000014">
    <property type="protein sequence ID" value="KAH8994561.1"/>
    <property type="molecule type" value="Genomic_DNA"/>
</dbReference>
<evidence type="ECO:0000313" key="1">
    <source>
        <dbReference type="EMBL" id="KAH8994561.1"/>
    </source>
</evidence>
<name>A0AAD4LKR2_9AGAM</name>
<accession>A0AAD4LKR2</accession>
<organism evidence="1 2">
    <name type="scientific">Lactarius akahatsu</name>
    <dbReference type="NCBI Taxonomy" id="416441"/>
    <lineage>
        <taxon>Eukaryota</taxon>
        <taxon>Fungi</taxon>
        <taxon>Dikarya</taxon>
        <taxon>Basidiomycota</taxon>
        <taxon>Agaricomycotina</taxon>
        <taxon>Agaricomycetes</taxon>
        <taxon>Russulales</taxon>
        <taxon>Russulaceae</taxon>
        <taxon>Lactarius</taxon>
    </lineage>
</organism>
<proteinExistence type="predicted"/>
<reference evidence="1" key="1">
    <citation type="submission" date="2022-01" db="EMBL/GenBank/DDBJ databases">
        <title>Comparative genomics reveals a dynamic genome evolution in the ectomycorrhizal milk-cap (Lactarius) mushrooms.</title>
        <authorList>
            <consortium name="DOE Joint Genome Institute"/>
            <person name="Lebreton A."/>
            <person name="Tang N."/>
            <person name="Kuo A."/>
            <person name="LaButti K."/>
            <person name="Drula E."/>
            <person name="Barry K."/>
            <person name="Clum A."/>
            <person name="Lipzen A."/>
            <person name="Mousain D."/>
            <person name="Ng V."/>
            <person name="Wang R."/>
            <person name="Wang X."/>
            <person name="Dai Y."/>
            <person name="Henrissat B."/>
            <person name="Grigoriev I.V."/>
            <person name="Guerin-Laguette A."/>
            <person name="Yu F."/>
            <person name="Martin F.M."/>
        </authorList>
    </citation>
    <scope>NUCLEOTIDE SEQUENCE</scope>
    <source>
        <strain evidence="1">QP</strain>
    </source>
</reference>
<keyword evidence="2" id="KW-1185">Reference proteome</keyword>
<gene>
    <name evidence="1" type="ORF">EDB92DRAFT_289768</name>
</gene>
<dbReference type="AlphaFoldDB" id="A0AAD4LKR2"/>
<dbReference type="Proteomes" id="UP001201163">
    <property type="component" value="Unassembled WGS sequence"/>
</dbReference>
<protein>
    <submittedName>
        <fullName evidence="1">Uncharacterized protein</fullName>
    </submittedName>
</protein>
<evidence type="ECO:0000313" key="2">
    <source>
        <dbReference type="Proteomes" id="UP001201163"/>
    </source>
</evidence>
<sequence length="215" mass="23931">MLRDAYTWSLLIRAYSVRSSVINCGCRVETITGLIAPIWGTVAPATTSGHIVNHVSKTACRFRMHQRRGSTMRSFLVALLDAPIVTGTHRAPTQGTRGDSRRCCIMLKKHDQSQLRNLYIKSPTWCSTINIHIMCSYFTGCTAVTRKPIAHAQELMSQRKIYDALSEAPKQGAGSLRNVHSEWINEEDKSLHSMCNFGVISSRLAGISAANREHT</sequence>
<comment type="caution">
    <text evidence="1">The sequence shown here is derived from an EMBL/GenBank/DDBJ whole genome shotgun (WGS) entry which is preliminary data.</text>
</comment>